<dbReference type="PhylomeDB" id="A0A0G4HR10"/>
<organism evidence="2">
    <name type="scientific">Chromera velia CCMP2878</name>
    <dbReference type="NCBI Taxonomy" id="1169474"/>
    <lineage>
        <taxon>Eukaryota</taxon>
        <taxon>Sar</taxon>
        <taxon>Alveolata</taxon>
        <taxon>Colpodellida</taxon>
        <taxon>Chromeraceae</taxon>
        <taxon>Chromera</taxon>
    </lineage>
</organism>
<feature type="domain" description="AB hydrolase-1" evidence="1">
    <location>
        <begin position="33"/>
        <end position="244"/>
    </location>
</feature>
<dbReference type="EMBL" id="CDMZ01003566">
    <property type="protein sequence ID" value="CEM46827.1"/>
    <property type="molecule type" value="Genomic_DNA"/>
</dbReference>
<dbReference type="InterPro" id="IPR029058">
    <property type="entry name" value="AB_hydrolase_fold"/>
</dbReference>
<evidence type="ECO:0000259" key="1">
    <source>
        <dbReference type="Pfam" id="PF12697"/>
    </source>
</evidence>
<gene>
    <name evidence="2" type="ORF">Cvel_30561</name>
</gene>
<protein>
    <recommendedName>
        <fullName evidence="1">AB hydrolase-1 domain-containing protein</fullName>
    </recommendedName>
</protein>
<name>A0A0G4HR10_9ALVE</name>
<dbReference type="Pfam" id="PF12697">
    <property type="entry name" value="Abhydrolase_6"/>
    <property type="match status" value="1"/>
</dbReference>
<evidence type="ECO:0000313" key="2">
    <source>
        <dbReference type="EMBL" id="CEM46827.1"/>
    </source>
</evidence>
<dbReference type="AlphaFoldDB" id="A0A0G4HR10"/>
<dbReference type="VEuPathDB" id="CryptoDB:Cvel_30561"/>
<dbReference type="InterPro" id="IPR000073">
    <property type="entry name" value="AB_hydrolase_1"/>
</dbReference>
<reference evidence="2" key="1">
    <citation type="submission" date="2014-11" db="EMBL/GenBank/DDBJ databases">
        <authorList>
            <person name="Otto D Thomas"/>
            <person name="Naeem Raeece"/>
        </authorList>
    </citation>
    <scope>NUCLEOTIDE SEQUENCE</scope>
</reference>
<accession>A0A0G4HR10</accession>
<sequence length="328" mass="35781">MIELCTRSLALICCNDLMQEEGFHTLLKRMPKGGNFAGILWDRRNTGGSQHAYTEKWHSKGEPEIHADDLAGLICLLTSEGGGKKRPAILVGNSSGARVSLLCAAMHPEAVAGVVLMNLTGGHAAAEFLADTYHLQFARVASSSGLDRVFKTAHFRTCLAKGGAVGGIEKSLIDVSAEEFIRAQTAWGEWMARTADWPVVGIDEATMRKVEAPALVIHNFVPEDDMHTRAVSERVASILRKKDGKETLSDGFPRCSLMLSDYQHFPQWTARMTSFFEDVWERNGKLDAKTESESLCNTFLPSVQAGIEGTTAAVQESEKEPSRISAGL</sequence>
<proteinExistence type="predicted"/>
<dbReference type="Gene3D" id="3.40.50.1820">
    <property type="entry name" value="alpha/beta hydrolase"/>
    <property type="match status" value="1"/>
</dbReference>
<dbReference type="SUPFAM" id="SSF53474">
    <property type="entry name" value="alpha/beta-Hydrolases"/>
    <property type="match status" value="1"/>
</dbReference>